<evidence type="ECO:0000256" key="4">
    <source>
        <dbReference type="ARBA" id="ARBA00023180"/>
    </source>
</evidence>
<proteinExistence type="inferred from homology"/>
<dbReference type="Proteomes" id="UP000813215">
    <property type="component" value="Unassembled WGS sequence"/>
</dbReference>
<reference evidence="7" key="2">
    <citation type="journal article" date="2022" name="Microbiol. Resour. Announc.">
        <title>Metagenome Sequencing to Explore Phylogenomics of Terrestrial Cyanobacteria.</title>
        <authorList>
            <person name="Ward R.D."/>
            <person name="Stajich J.E."/>
            <person name="Johansen J.R."/>
            <person name="Huntemann M."/>
            <person name="Clum A."/>
            <person name="Foster B."/>
            <person name="Foster B."/>
            <person name="Roux S."/>
            <person name="Palaniappan K."/>
            <person name="Varghese N."/>
            <person name="Mukherjee S."/>
            <person name="Reddy T.B.K."/>
            <person name="Daum C."/>
            <person name="Copeland A."/>
            <person name="Chen I.A."/>
            <person name="Ivanova N.N."/>
            <person name="Kyrpides N.C."/>
            <person name="Shapiro N."/>
            <person name="Eloe-Fadrosh E.A."/>
            <person name="Pietrasiak N."/>
        </authorList>
    </citation>
    <scope>NUCLEOTIDE SEQUENCE</scope>
    <source>
        <strain evidence="7">HA4357-MV3</strain>
    </source>
</reference>
<dbReference type="Gene3D" id="3.40.720.10">
    <property type="entry name" value="Alkaline Phosphatase, subunit A"/>
    <property type="match status" value="1"/>
</dbReference>
<dbReference type="EMBL" id="JAHHHW010000010">
    <property type="protein sequence ID" value="MBW4430332.1"/>
    <property type="molecule type" value="Genomic_DNA"/>
</dbReference>
<accession>A0A9E3LQU5</accession>
<dbReference type="InterPro" id="IPR024607">
    <property type="entry name" value="Sulfatase_CS"/>
</dbReference>
<gene>
    <name evidence="7" type="ORF">KME28_00795</name>
</gene>
<evidence type="ECO:0000313" key="8">
    <source>
        <dbReference type="Proteomes" id="UP000813215"/>
    </source>
</evidence>
<name>A0A9E3LQU5_9NOST</name>
<dbReference type="GO" id="GO:0008449">
    <property type="term" value="F:N-acetylglucosamine-6-sulfatase activity"/>
    <property type="evidence" value="ECO:0007669"/>
    <property type="project" value="InterPro"/>
</dbReference>
<comment type="similarity">
    <text evidence="1">Belongs to the sulfatase family.</text>
</comment>
<feature type="domain" description="Sulfatase N-terminal" evidence="6">
    <location>
        <begin position="38"/>
        <end position="389"/>
    </location>
</feature>
<evidence type="ECO:0000256" key="5">
    <source>
        <dbReference type="PIRSR" id="PIRSR036666-50"/>
    </source>
</evidence>
<dbReference type="InterPro" id="IPR000917">
    <property type="entry name" value="Sulfatase_N"/>
</dbReference>
<dbReference type="PANTHER" id="PTHR43108:SF8">
    <property type="entry name" value="SD21168P"/>
    <property type="match status" value="1"/>
</dbReference>
<evidence type="ECO:0000256" key="2">
    <source>
        <dbReference type="ARBA" id="ARBA00022729"/>
    </source>
</evidence>
<dbReference type="Pfam" id="PF00884">
    <property type="entry name" value="Sulfatase"/>
    <property type="match status" value="1"/>
</dbReference>
<evidence type="ECO:0000313" key="7">
    <source>
        <dbReference type="EMBL" id="MBW4430332.1"/>
    </source>
</evidence>
<keyword evidence="2" id="KW-0732">Signal</keyword>
<organism evidence="7 8">
    <name type="scientific">Pelatocladus maniniholoensis HA4357-MV3</name>
    <dbReference type="NCBI Taxonomy" id="1117104"/>
    <lineage>
        <taxon>Bacteria</taxon>
        <taxon>Bacillati</taxon>
        <taxon>Cyanobacteriota</taxon>
        <taxon>Cyanophyceae</taxon>
        <taxon>Nostocales</taxon>
        <taxon>Nostocaceae</taxon>
        <taxon>Pelatocladus</taxon>
    </lineage>
</organism>
<dbReference type="SUPFAM" id="SSF53649">
    <property type="entry name" value="Alkaline phosphatase-like"/>
    <property type="match status" value="1"/>
</dbReference>
<dbReference type="AlphaFoldDB" id="A0A9E3LQU5"/>
<comment type="PTM">
    <text evidence="5">The conversion to 3-oxoalanine (also known as C-formylglycine, FGly), of a serine or cysteine residue in prokaryotes and of a cysteine residue in eukaryotes, is critical for catalytic activity.</text>
</comment>
<dbReference type="PANTHER" id="PTHR43108">
    <property type="entry name" value="N-ACETYLGLUCOSAMINE-6-SULFATASE FAMILY MEMBER"/>
    <property type="match status" value="1"/>
</dbReference>
<evidence type="ECO:0000259" key="6">
    <source>
        <dbReference type="Pfam" id="PF00884"/>
    </source>
</evidence>
<dbReference type="PIRSF" id="PIRSF036666">
    <property type="entry name" value="G6S"/>
    <property type="match status" value="1"/>
</dbReference>
<dbReference type="GO" id="GO:0030203">
    <property type="term" value="P:glycosaminoglycan metabolic process"/>
    <property type="evidence" value="ECO:0007669"/>
    <property type="project" value="InterPro"/>
</dbReference>
<sequence length="536" mass="60650">MKTFSLRRKFFVLIMIGALVINVLLAAPQKAFTQTKKPNIIFVLVDDMDADTINRNPEKYAPKIKSLLIDKGVTFPNFFVNVSLCCPSRTNILRGQYAHNSGILTNSSPDGGFQKVYAQGLEKETIATSLQAKGYRTALIGKYFNGYPDTAPDDTYIPPGWTEWYSPMEKGKKKNNQKKYGNPYAQYNYTLNQNGKLVKYGDKPKDYGTDVYTSFAVDFIQRSAKDGKPFFLYLAPFNIHGPFTPAPRHEGLFPGVKAPRPDNFNEADVSTKPKFMQDLPRLNQTQIDKIDRTYRKRLQSLQSVDEAIGKLVNTLKANRQLDNTYIIFTSDNGFKQGIHRASTGKLSSYEEDIRLNLLVRGPGIPAGKKLPQQVGNIDFFPTFADMAGVKPPAFVDGRSFLPLLKGTTPNLPKWRSAFLIEHKRDQKRDTALENQTKLLQEQSELENQLELEDMSELQSLQEGGQVPKLPTYQTIRTQDYTYVEYETGAKELYNIKKDPYQLKNLASVADPTLLKQLANRLSKLRTCKADSCRAIE</sequence>
<evidence type="ECO:0000256" key="1">
    <source>
        <dbReference type="ARBA" id="ARBA00008779"/>
    </source>
</evidence>
<comment type="caution">
    <text evidence="7">The sequence shown here is derived from an EMBL/GenBank/DDBJ whole genome shotgun (WGS) entry which is preliminary data.</text>
</comment>
<dbReference type="InterPro" id="IPR017850">
    <property type="entry name" value="Alkaline_phosphatase_core_sf"/>
</dbReference>
<dbReference type="PROSITE" id="PS00523">
    <property type="entry name" value="SULFATASE_1"/>
    <property type="match status" value="1"/>
</dbReference>
<keyword evidence="4" id="KW-0325">Glycoprotein</keyword>
<protein>
    <submittedName>
        <fullName evidence="7">Sulfatase</fullName>
    </submittedName>
</protein>
<feature type="modified residue" description="3-oxoalanine (Cys)" evidence="5">
    <location>
        <position position="85"/>
    </location>
</feature>
<dbReference type="InterPro" id="IPR012251">
    <property type="entry name" value="GlcNAc_6-SO4ase"/>
</dbReference>
<reference evidence="7" key="1">
    <citation type="submission" date="2021-05" db="EMBL/GenBank/DDBJ databases">
        <authorList>
            <person name="Pietrasiak N."/>
            <person name="Ward R."/>
            <person name="Stajich J.E."/>
            <person name="Kurbessoian T."/>
        </authorList>
    </citation>
    <scope>NUCLEOTIDE SEQUENCE</scope>
    <source>
        <strain evidence="7">HA4357-MV3</strain>
    </source>
</reference>
<evidence type="ECO:0000256" key="3">
    <source>
        <dbReference type="ARBA" id="ARBA00022801"/>
    </source>
</evidence>
<dbReference type="CDD" id="cd16147">
    <property type="entry name" value="G6S"/>
    <property type="match status" value="1"/>
</dbReference>
<keyword evidence="3" id="KW-0378">Hydrolase</keyword>